<dbReference type="InterPro" id="IPR000719">
    <property type="entry name" value="Prot_kinase_dom"/>
</dbReference>
<protein>
    <recommendedName>
        <fullName evidence="3">Protein kinase domain-containing protein</fullName>
    </recommendedName>
</protein>
<dbReference type="SUPFAM" id="SSF56112">
    <property type="entry name" value="Protein kinase-like (PK-like)"/>
    <property type="match status" value="1"/>
</dbReference>
<dbReference type="GO" id="GO:0005524">
    <property type="term" value="F:ATP binding"/>
    <property type="evidence" value="ECO:0007669"/>
    <property type="project" value="UniProtKB-UniRule"/>
</dbReference>
<gene>
    <name evidence="4" type="ORF">g.45479</name>
    <name evidence="5" type="ORF">g.45480</name>
</gene>
<dbReference type="AlphaFoldDB" id="A0A1B6JKL9"/>
<comment type="similarity">
    <text evidence="1">Belongs to the protein kinase superfamily. STE Ser/Thr protein kinase family. STE20 subfamily.</text>
</comment>
<dbReference type="Gene3D" id="3.30.200.20">
    <property type="entry name" value="Phosphorylase Kinase, domain 1"/>
    <property type="match status" value="1"/>
</dbReference>
<accession>A0A1B6JKL9</accession>
<dbReference type="PANTHER" id="PTHR48014">
    <property type="entry name" value="SERINE/THREONINE-PROTEIN KINASE FRAY2"/>
    <property type="match status" value="1"/>
</dbReference>
<dbReference type="PROSITE" id="PS00107">
    <property type="entry name" value="PROTEIN_KINASE_ATP"/>
    <property type="match status" value="1"/>
</dbReference>
<proteinExistence type="inferred from homology"/>
<feature type="non-terminal residue" evidence="5">
    <location>
        <position position="1"/>
    </location>
</feature>
<evidence type="ECO:0000313" key="4">
    <source>
        <dbReference type="EMBL" id="JAS86863.1"/>
    </source>
</evidence>
<dbReference type="EMBL" id="GECU01020843">
    <property type="protein sequence ID" value="JAS86863.1"/>
    <property type="molecule type" value="Transcribed_RNA"/>
</dbReference>
<dbReference type="InterPro" id="IPR047173">
    <property type="entry name" value="STRAD_A/B-like"/>
</dbReference>
<dbReference type="GO" id="GO:0006611">
    <property type="term" value="P:protein export from nucleus"/>
    <property type="evidence" value="ECO:0007669"/>
    <property type="project" value="TreeGrafter"/>
</dbReference>
<sequence>TIDFKLGAVIGKGSYGKVHVGKYKNKPEDVAIKTCCIDEVPSDEWQLTLGETCITMELCHEGVIKLIHTQISNSVLYRVMPLMPYLSCDQIMEKSYPYGIPEVAISMILRDVLNALEYLHGRNYINRSVKGSHILINESGAAVLTSFRFMLKMNITDPKTYSVENIEFMKKNMIWLSPEIIKQDSTGYSYTSDIYSVGITACELANGVAPYKDTNPTMMLVKKLKDRRPQVWDSKYLEQNQACSSQQALPRQPAPVCGQGVNSILLSESSSDSDEDFTVKNNSMEQMNKIYREKLFSKEFQNFLDLSLCIDGDARLSASGALKHRFIKSCQGHPSTELLQLLNLTDPVVYQPVPETQEAEKPQIFKLTPEDIDWNFDSTSSDESE</sequence>
<evidence type="ECO:0000313" key="5">
    <source>
        <dbReference type="EMBL" id="JAS99642.1"/>
    </source>
</evidence>
<evidence type="ECO:0000259" key="3">
    <source>
        <dbReference type="PROSITE" id="PS50011"/>
    </source>
</evidence>
<dbReference type="InterPro" id="IPR011009">
    <property type="entry name" value="Kinase-like_dom_sf"/>
</dbReference>
<reference evidence="5" key="1">
    <citation type="submission" date="2015-11" db="EMBL/GenBank/DDBJ databases">
        <title>De novo transcriptome assembly of four potential Pierce s Disease insect vectors from Arizona vineyards.</title>
        <authorList>
            <person name="Tassone E.E."/>
        </authorList>
    </citation>
    <scope>NUCLEOTIDE SEQUENCE</scope>
</reference>
<dbReference type="GO" id="GO:1902554">
    <property type="term" value="C:serine/threonine protein kinase complex"/>
    <property type="evidence" value="ECO:0007669"/>
    <property type="project" value="TreeGrafter"/>
</dbReference>
<dbReference type="Pfam" id="PF00069">
    <property type="entry name" value="Pkinase"/>
    <property type="match status" value="1"/>
</dbReference>
<dbReference type="Gene3D" id="1.10.510.10">
    <property type="entry name" value="Transferase(Phosphotransferase) domain 1"/>
    <property type="match status" value="1"/>
</dbReference>
<dbReference type="InterPro" id="IPR017441">
    <property type="entry name" value="Protein_kinase_ATP_BS"/>
</dbReference>
<dbReference type="EMBL" id="GECU01008064">
    <property type="protein sequence ID" value="JAS99642.1"/>
    <property type="molecule type" value="Transcribed_RNA"/>
</dbReference>
<feature type="domain" description="Protein kinase" evidence="3">
    <location>
        <begin position="4"/>
        <end position="327"/>
    </location>
</feature>
<feature type="binding site" evidence="2">
    <location>
        <position position="33"/>
    </location>
    <ligand>
        <name>ATP</name>
        <dbReference type="ChEBI" id="CHEBI:30616"/>
    </ligand>
</feature>
<dbReference type="GO" id="GO:0004672">
    <property type="term" value="F:protein kinase activity"/>
    <property type="evidence" value="ECO:0007669"/>
    <property type="project" value="InterPro"/>
</dbReference>
<evidence type="ECO:0000256" key="1">
    <source>
        <dbReference type="ARBA" id="ARBA00008874"/>
    </source>
</evidence>
<evidence type="ECO:0000256" key="2">
    <source>
        <dbReference type="PROSITE-ProRule" id="PRU10141"/>
    </source>
</evidence>
<dbReference type="PROSITE" id="PS50011">
    <property type="entry name" value="PROTEIN_KINASE_DOM"/>
    <property type="match status" value="1"/>
</dbReference>
<dbReference type="PANTHER" id="PTHR48014:SF21">
    <property type="entry name" value="SERINE_THREONINE-PROTEIN KINASE FRAY2"/>
    <property type="match status" value="1"/>
</dbReference>
<keyword evidence="2" id="KW-0547">Nucleotide-binding</keyword>
<keyword evidence="2" id="KW-0067">ATP-binding</keyword>
<name>A0A1B6JKL9_9HEMI</name>
<dbReference type="GO" id="GO:0043539">
    <property type="term" value="F:protein serine/threonine kinase activator activity"/>
    <property type="evidence" value="ECO:0007669"/>
    <property type="project" value="InterPro"/>
</dbReference>
<organism evidence="5">
    <name type="scientific">Homalodisca liturata</name>
    <dbReference type="NCBI Taxonomy" id="320908"/>
    <lineage>
        <taxon>Eukaryota</taxon>
        <taxon>Metazoa</taxon>
        <taxon>Ecdysozoa</taxon>
        <taxon>Arthropoda</taxon>
        <taxon>Hexapoda</taxon>
        <taxon>Insecta</taxon>
        <taxon>Pterygota</taxon>
        <taxon>Neoptera</taxon>
        <taxon>Paraneoptera</taxon>
        <taxon>Hemiptera</taxon>
        <taxon>Auchenorrhyncha</taxon>
        <taxon>Membracoidea</taxon>
        <taxon>Cicadellidae</taxon>
        <taxon>Cicadellinae</taxon>
        <taxon>Proconiini</taxon>
        <taxon>Homalodisca</taxon>
    </lineage>
</organism>